<sequence>MSCADQTYGCIDCRYFLHVCCATTRRSMQHPSHTAHTLKFELTSPYPNGVFWCSGCGVLGTSFCLQCRECSFDLHLPCAAIPQNVDHPSYHHPLFLIYKNPYPSNTSFICDLCNRYLDIEKWFYLCKTCNFGGHVGCFAPDTLELVLSGLQTPKAPAPMPQQNQLNGAIQAAEKMNNMLELQKVMMQHELQMNTSMMMTNCMLSSISGSRI</sequence>
<feature type="coiled-coil region" evidence="2">
    <location>
        <begin position="162"/>
        <end position="189"/>
    </location>
</feature>
<dbReference type="PANTHER" id="PTHR46288">
    <property type="entry name" value="PHORBOL-ESTER/DAG-TYPE DOMAIN-CONTAINING PROTEIN"/>
    <property type="match status" value="1"/>
</dbReference>
<evidence type="ECO:0000313" key="5">
    <source>
        <dbReference type="Proteomes" id="UP001140206"/>
    </source>
</evidence>
<dbReference type="PANTHER" id="PTHR46288:SF80">
    <property type="entry name" value="CYSTEINE_HISTIDINE-RICH C1 DOMAIN FAMILY PROTEIN"/>
    <property type="match status" value="1"/>
</dbReference>
<keyword evidence="2" id="KW-0175">Coiled coil</keyword>
<evidence type="ECO:0000259" key="3">
    <source>
        <dbReference type="Pfam" id="PF03107"/>
    </source>
</evidence>
<keyword evidence="1" id="KW-0677">Repeat</keyword>
<feature type="domain" description="DC1" evidence="3">
    <location>
        <begin position="88"/>
        <end position="137"/>
    </location>
</feature>
<dbReference type="SUPFAM" id="SSF57889">
    <property type="entry name" value="Cysteine-rich domain"/>
    <property type="match status" value="2"/>
</dbReference>
<organism evidence="4 5">
    <name type="scientific">Rhynchospora pubera</name>
    <dbReference type="NCBI Taxonomy" id="906938"/>
    <lineage>
        <taxon>Eukaryota</taxon>
        <taxon>Viridiplantae</taxon>
        <taxon>Streptophyta</taxon>
        <taxon>Embryophyta</taxon>
        <taxon>Tracheophyta</taxon>
        <taxon>Spermatophyta</taxon>
        <taxon>Magnoliopsida</taxon>
        <taxon>Liliopsida</taxon>
        <taxon>Poales</taxon>
        <taxon>Cyperaceae</taxon>
        <taxon>Cyperoideae</taxon>
        <taxon>Rhynchosporeae</taxon>
        <taxon>Rhynchospora</taxon>
    </lineage>
</organism>
<comment type="caution">
    <text evidence="4">The sequence shown here is derived from an EMBL/GenBank/DDBJ whole genome shotgun (WGS) entry which is preliminary data.</text>
</comment>
<proteinExistence type="predicted"/>
<reference evidence="4" key="1">
    <citation type="submission" date="2022-08" db="EMBL/GenBank/DDBJ databases">
        <authorList>
            <person name="Marques A."/>
        </authorList>
    </citation>
    <scope>NUCLEOTIDE SEQUENCE</scope>
    <source>
        <strain evidence="4">RhyPub2mFocal</strain>
        <tissue evidence="4">Leaves</tissue>
    </source>
</reference>
<evidence type="ECO:0000313" key="4">
    <source>
        <dbReference type="EMBL" id="KAJ4794041.1"/>
    </source>
</evidence>
<accession>A0AAV8FSH5</accession>
<gene>
    <name evidence="4" type="ORF">LUZ62_045287</name>
</gene>
<dbReference type="AlphaFoldDB" id="A0AAV8FSH5"/>
<feature type="domain" description="DC1" evidence="3">
    <location>
        <begin position="31"/>
        <end position="79"/>
    </location>
</feature>
<evidence type="ECO:0000256" key="2">
    <source>
        <dbReference type="SAM" id="Coils"/>
    </source>
</evidence>
<protein>
    <recommendedName>
        <fullName evidence="3">DC1 domain-containing protein</fullName>
    </recommendedName>
</protein>
<dbReference type="EMBL" id="JAMFTS010000002">
    <property type="protein sequence ID" value="KAJ4794041.1"/>
    <property type="molecule type" value="Genomic_DNA"/>
</dbReference>
<dbReference type="Pfam" id="PF03107">
    <property type="entry name" value="C1_2"/>
    <property type="match status" value="2"/>
</dbReference>
<name>A0AAV8FSH5_9POAL</name>
<dbReference type="InterPro" id="IPR046349">
    <property type="entry name" value="C1-like_sf"/>
</dbReference>
<dbReference type="Proteomes" id="UP001140206">
    <property type="component" value="Chromosome 2"/>
</dbReference>
<evidence type="ECO:0000256" key="1">
    <source>
        <dbReference type="ARBA" id="ARBA00022737"/>
    </source>
</evidence>
<keyword evidence="5" id="KW-1185">Reference proteome</keyword>
<dbReference type="InterPro" id="IPR004146">
    <property type="entry name" value="DC1"/>
</dbReference>